<evidence type="ECO:0000256" key="8">
    <source>
        <dbReference type="RuleBase" id="RU000643"/>
    </source>
</evidence>
<dbReference type="SUPFAM" id="SSF46934">
    <property type="entry name" value="UBA-like"/>
    <property type="match status" value="1"/>
</dbReference>
<dbReference type="InterPro" id="IPR014039">
    <property type="entry name" value="Transl_elong_EFTs/EF1B_dimer"/>
</dbReference>
<dbReference type="CDD" id="cd14275">
    <property type="entry name" value="UBA_EF-Ts"/>
    <property type="match status" value="1"/>
</dbReference>
<feature type="region of interest" description="Involved in Mg(2+) ion dislocation from EF-Tu" evidence="6">
    <location>
        <begin position="82"/>
        <end position="85"/>
    </location>
</feature>
<dbReference type="GO" id="GO:0005737">
    <property type="term" value="C:cytoplasm"/>
    <property type="evidence" value="ECO:0007669"/>
    <property type="project" value="UniProtKB-SubCell"/>
</dbReference>
<dbReference type="Gene3D" id="1.10.286.20">
    <property type="match status" value="1"/>
</dbReference>
<protein>
    <recommendedName>
        <fullName evidence="2 6">Elongation factor Ts</fullName>
        <shortName evidence="6">EF-Ts</shortName>
    </recommendedName>
</protein>
<dbReference type="FunFam" id="1.10.286.20:FF:000001">
    <property type="entry name" value="Elongation factor Ts"/>
    <property type="match status" value="1"/>
</dbReference>
<dbReference type="PROSITE" id="PS01126">
    <property type="entry name" value="EF_TS_1"/>
    <property type="match status" value="1"/>
</dbReference>
<comment type="function">
    <text evidence="5 6 7">Associates with the EF-Tu.GDP complex and induces the exchange of GDP to GTP. It remains bound to the aminoacyl-tRNA.EF-Tu.GTP complex up to the GTP hydrolysis stage on the ribosome.</text>
</comment>
<keyword evidence="11" id="KW-1185">Reference proteome</keyword>
<dbReference type="EMBL" id="JAAKDE010000008">
    <property type="protein sequence ID" value="MBA2132785.1"/>
    <property type="molecule type" value="Genomic_DNA"/>
</dbReference>
<comment type="caution">
    <text evidence="10">The sequence shown here is derived from an EMBL/GenBank/DDBJ whole genome shotgun (WGS) entry which is preliminary data.</text>
</comment>
<name>A0A8J6LI32_9FIRM</name>
<dbReference type="Proteomes" id="UP000657177">
    <property type="component" value="Unassembled WGS sequence"/>
</dbReference>
<accession>A0A8J6LI32</accession>
<dbReference type="InterPro" id="IPR009060">
    <property type="entry name" value="UBA-like_sf"/>
</dbReference>
<organism evidence="10 11">
    <name type="scientific">Capillibacterium thermochitinicola</name>
    <dbReference type="NCBI Taxonomy" id="2699427"/>
    <lineage>
        <taxon>Bacteria</taxon>
        <taxon>Bacillati</taxon>
        <taxon>Bacillota</taxon>
        <taxon>Capillibacterium</taxon>
    </lineage>
</organism>
<dbReference type="PANTHER" id="PTHR11741:SF0">
    <property type="entry name" value="ELONGATION FACTOR TS, MITOCHONDRIAL"/>
    <property type="match status" value="1"/>
</dbReference>
<dbReference type="Gene3D" id="1.10.8.10">
    <property type="entry name" value="DNA helicase RuvA subunit, C-terminal domain"/>
    <property type="match status" value="1"/>
</dbReference>
<evidence type="ECO:0000256" key="5">
    <source>
        <dbReference type="ARBA" id="ARBA00025453"/>
    </source>
</evidence>
<evidence type="ECO:0000313" key="10">
    <source>
        <dbReference type="EMBL" id="MBA2132785.1"/>
    </source>
</evidence>
<dbReference type="SUPFAM" id="SSF54713">
    <property type="entry name" value="Elongation factor Ts (EF-Ts), dimerisation domain"/>
    <property type="match status" value="2"/>
</dbReference>
<keyword evidence="6" id="KW-0963">Cytoplasm</keyword>
<evidence type="ECO:0000256" key="7">
    <source>
        <dbReference type="RuleBase" id="RU000642"/>
    </source>
</evidence>
<feature type="domain" description="Translation elongation factor EFTs/EF1B dimerisation" evidence="9">
    <location>
        <begin position="73"/>
        <end position="300"/>
    </location>
</feature>
<keyword evidence="3 6" id="KW-0251">Elongation factor</keyword>
<comment type="similarity">
    <text evidence="1 6 7">Belongs to the EF-Ts family.</text>
</comment>
<proteinExistence type="inferred from homology"/>
<dbReference type="GO" id="GO:0003746">
    <property type="term" value="F:translation elongation factor activity"/>
    <property type="evidence" value="ECO:0007669"/>
    <property type="project" value="UniProtKB-UniRule"/>
</dbReference>
<dbReference type="HAMAP" id="MF_00050">
    <property type="entry name" value="EF_Ts"/>
    <property type="match status" value="1"/>
</dbReference>
<gene>
    <name evidence="6" type="primary">tsf</name>
    <name evidence="10" type="ORF">G5B42_04405</name>
</gene>
<evidence type="ECO:0000259" key="9">
    <source>
        <dbReference type="Pfam" id="PF00889"/>
    </source>
</evidence>
<dbReference type="RefSeq" id="WP_181339301.1">
    <property type="nucleotide sequence ID" value="NZ_JAAKDE010000008.1"/>
</dbReference>
<dbReference type="FunFam" id="1.10.8.10:FF:000001">
    <property type="entry name" value="Elongation factor Ts"/>
    <property type="match status" value="1"/>
</dbReference>
<comment type="subcellular location">
    <subcellularLocation>
        <location evidence="6 8">Cytoplasm</location>
    </subcellularLocation>
</comment>
<reference evidence="10" key="1">
    <citation type="submission" date="2020-06" db="EMBL/GenBank/DDBJ databases">
        <title>Novel chitinolytic bacterium.</title>
        <authorList>
            <person name="Ungkulpasvich U."/>
            <person name="Kosugi A."/>
            <person name="Uke A."/>
        </authorList>
    </citation>
    <scope>NUCLEOTIDE SEQUENCE</scope>
    <source>
        <strain evidence="10">UUS1-1</strain>
    </source>
</reference>
<evidence type="ECO:0000256" key="3">
    <source>
        <dbReference type="ARBA" id="ARBA00022768"/>
    </source>
</evidence>
<dbReference type="InterPro" id="IPR036402">
    <property type="entry name" value="EF-Ts_dimer_sf"/>
</dbReference>
<evidence type="ECO:0000256" key="2">
    <source>
        <dbReference type="ARBA" id="ARBA00016956"/>
    </source>
</evidence>
<dbReference type="Gene3D" id="3.30.479.20">
    <property type="entry name" value="Elongation factor Ts, dimerisation domain"/>
    <property type="match status" value="2"/>
</dbReference>
<dbReference type="PANTHER" id="PTHR11741">
    <property type="entry name" value="ELONGATION FACTOR TS"/>
    <property type="match status" value="1"/>
</dbReference>
<dbReference type="PROSITE" id="PS01127">
    <property type="entry name" value="EF_TS_2"/>
    <property type="match status" value="1"/>
</dbReference>
<dbReference type="NCBIfam" id="TIGR00116">
    <property type="entry name" value="tsf"/>
    <property type="match status" value="1"/>
</dbReference>
<evidence type="ECO:0000256" key="6">
    <source>
        <dbReference type="HAMAP-Rule" id="MF_00050"/>
    </source>
</evidence>
<evidence type="ECO:0000256" key="4">
    <source>
        <dbReference type="ARBA" id="ARBA00022917"/>
    </source>
</evidence>
<evidence type="ECO:0000313" key="11">
    <source>
        <dbReference type="Proteomes" id="UP000657177"/>
    </source>
</evidence>
<dbReference type="Pfam" id="PF00889">
    <property type="entry name" value="EF_TS"/>
    <property type="match status" value="1"/>
</dbReference>
<dbReference type="InterPro" id="IPR001816">
    <property type="entry name" value="Transl_elong_EFTs/EF1B"/>
</dbReference>
<dbReference type="InterPro" id="IPR018101">
    <property type="entry name" value="Transl_elong_Ts_CS"/>
</dbReference>
<dbReference type="AlphaFoldDB" id="A0A8J6LI32"/>
<sequence length="319" mass="34942">MMEITATMVKELRERTGAGVMDCKRALNECNGDLEKAVAYLREKGLASAAKKAGRIAADGLVGAYVNADRTNGALVEVNCETDFVAKTDDFHGFVQELAEHIVKHAPKSVSAEDEGAQAPYLLDQPFKGQQTVGEYVAELVAKTGEKVTVRRFAHYQTDANGFVQEYIHMNGKIGVLIELAVSDSSLRSKEELAILAKDLAMQVAAAKPQFVRRADVPESLIEAEKKIYIAQAMNEGKPAHIAEKITLGRLNKMYQEICLEEQAFVKDNTQTIATLVAETGKKLGGEIKIVRFARYEKGEGIEKKSDDFAAEVMSQIKA</sequence>
<keyword evidence="4 6" id="KW-0648">Protein biosynthesis</keyword>
<evidence type="ECO:0000256" key="1">
    <source>
        <dbReference type="ARBA" id="ARBA00005532"/>
    </source>
</evidence>